<feature type="region of interest" description="Disordered" evidence="1">
    <location>
        <begin position="82"/>
        <end position="101"/>
    </location>
</feature>
<name>A0A2H3FRD2_GIBZA</name>
<gene>
    <name evidence="2" type="ORF">MDCFG202_LOCUS2918</name>
</gene>
<dbReference type="AlphaFoldDB" id="A0A2H3FRD2"/>
<proteinExistence type="predicted"/>
<reference evidence="2" key="1">
    <citation type="submission" date="2021-03" db="EMBL/GenBank/DDBJ databases">
        <authorList>
            <person name="Alouane T."/>
            <person name="Langin T."/>
            <person name="Bonhomme L."/>
        </authorList>
    </citation>
    <scope>NUCLEOTIDE SEQUENCE</scope>
    <source>
        <strain evidence="2">MDC_Fg202</strain>
    </source>
</reference>
<evidence type="ECO:0000313" key="3">
    <source>
        <dbReference type="Proteomes" id="UP000746612"/>
    </source>
</evidence>
<protein>
    <submittedName>
        <fullName evidence="2">Uncharacterized protein</fullName>
    </submittedName>
</protein>
<evidence type="ECO:0000256" key="1">
    <source>
        <dbReference type="SAM" id="MobiDB-lite"/>
    </source>
</evidence>
<dbReference type="EMBL" id="CAJPIJ010000004">
    <property type="protein sequence ID" value="CAG1962619.1"/>
    <property type="molecule type" value="Genomic_DNA"/>
</dbReference>
<comment type="caution">
    <text evidence="2">The sequence shown here is derived from an EMBL/GenBank/DDBJ whole genome shotgun (WGS) entry which is preliminary data.</text>
</comment>
<accession>A0A2H3FRD2</accession>
<organism evidence="2 3">
    <name type="scientific">Gibberella zeae</name>
    <name type="common">Wheat head blight fungus</name>
    <name type="synonym">Fusarium graminearum</name>
    <dbReference type="NCBI Taxonomy" id="5518"/>
    <lineage>
        <taxon>Eukaryota</taxon>
        <taxon>Fungi</taxon>
        <taxon>Dikarya</taxon>
        <taxon>Ascomycota</taxon>
        <taxon>Pezizomycotina</taxon>
        <taxon>Sordariomycetes</taxon>
        <taxon>Hypocreomycetidae</taxon>
        <taxon>Hypocreales</taxon>
        <taxon>Nectriaceae</taxon>
        <taxon>Fusarium</taxon>
    </lineage>
</organism>
<feature type="compositionally biased region" description="Polar residues" evidence="1">
    <location>
        <begin position="92"/>
        <end position="101"/>
    </location>
</feature>
<evidence type="ECO:0000313" key="2">
    <source>
        <dbReference type="EMBL" id="CAG1962619.1"/>
    </source>
</evidence>
<dbReference type="Proteomes" id="UP000746612">
    <property type="component" value="Unassembled WGS sequence"/>
</dbReference>
<sequence length="101" mass="10725">MCNQHQSKTMCHFVPGYILENIANSEAIPDKARQAAITTLSADQGFREQRMKVLASDGPPATLGDPNVPAAQTPIRAALVGPTAMAQPPPDGTTNKASWQL</sequence>